<dbReference type="EMBL" id="PCGZ01000003">
    <property type="protein sequence ID" value="PKU91458.1"/>
    <property type="molecule type" value="Genomic_DNA"/>
</dbReference>
<dbReference type="GO" id="GO:0032259">
    <property type="term" value="P:methylation"/>
    <property type="evidence" value="ECO:0007669"/>
    <property type="project" value="UniProtKB-KW"/>
</dbReference>
<accession>A0A2N3QJ03</accession>
<dbReference type="SUPFAM" id="SSF53335">
    <property type="entry name" value="S-adenosyl-L-methionine-dependent methyltransferases"/>
    <property type="match status" value="1"/>
</dbReference>
<keyword evidence="4" id="KW-0949">S-adenosyl-L-methionine</keyword>
<comment type="caution">
    <text evidence="6">The sequence shown here is derived from an EMBL/GenBank/DDBJ whole genome shotgun (WGS) entry which is preliminary data.</text>
</comment>
<comment type="similarity">
    <text evidence="1">Belongs to the N(4)/N(6)-methyltransferase family.</text>
</comment>
<keyword evidence="2 6" id="KW-0489">Methyltransferase</keyword>
<dbReference type="InterPro" id="IPR029063">
    <property type="entry name" value="SAM-dependent_MTases_sf"/>
</dbReference>
<dbReference type="GO" id="GO:0008170">
    <property type="term" value="F:N-methyltransferase activity"/>
    <property type="evidence" value="ECO:0007669"/>
    <property type="project" value="InterPro"/>
</dbReference>
<dbReference type="AlphaFoldDB" id="A0A2N3QJ03"/>
<dbReference type="PROSITE" id="PS00092">
    <property type="entry name" value="N6_MTASE"/>
    <property type="match status" value="1"/>
</dbReference>
<evidence type="ECO:0000256" key="3">
    <source>
        <dbReference type="ARBA" id="ARBA00022679"/>
    </source>
</evidence>
<evidence type="ECO:0000259" key="5">
    <source>
        <dbReference type="Pfam" id="PF01555"/>
    </source>
</evidence>
<gene>
    <name evidence="6" type="ORF">CQR46_0545</name>
</gene>
<dbReference type="PRINTS" id="PR00506">
    <property type="entry name" value="D21N6MTFRASE"/>
</dbReference>
<dbReference type="InterPro" id="IPR002941">
    <property type="entry name" value="DNA_methylase_N4/N6"/>
</dbReference>
<evidence type="ECO:0000256" key="1">
    <source>
        <dbReference type="ARBA" id="ARBA00006594"/>
    </source>
</evidence>
<feature type="domain" description="DNA methylase N-4/N-6" evidence="5">
    <location>
        <begin position="44"/>
        <end position="174"/>
    </location>
</feature>
<reference evidence="6 7" key="1">
    <citation type="submission" date="2017-10" db="EMBL/GenBank/DDBJ databases">
        <title>Bifidobacterium genomics.</title>
        <authorList>
            <person name="Lugli G.A."/>
            <person name="Milani C."/>
            <person name="Mancabelli L."/>
        </authorList>
    </citation>
    <scope>NUCLEOTIDE SEQUENCE [LARGE SCALE GENOMIC DNA]</scope>
    <source>
        <strain evidence="6 7">1524B</strain>
    </source>
</reference>
<sequence>MPITKTMRPVPERSKDWNTTQNLYIEGDNLDALKILRETYAGKVKLIYIDPPYNTGHDFIYKDDFRKTVAEGFTESGEFDEEGGRLVMNLETNGRFHSDWCSMIYPRLILSRDLLSQDGAIFISIDDNEVANLIKIMDEVYGYSNRVAVICHKSRASVSNDKIISSNHNFILFMLKI</sequence>
<protein>
    <submittedName>
        <fullName evidence="6">DNA methyltransferase</fullName>
    </submittedName>
</protein>
<dbReference type="GO" id="GO:0003677">
    <property type="term" value="F:DNA binding"/>
    <property type="evidence" value="ECO:0007669"/>
    <property type="project" value="InterPro"/>
</dbReference>
<name>A0A2N3QJ03_9BIFI</name>
<dbReference type="Proteomes" id="UP000233730">
    <property type="component" value="Unassembled WGS sequence"/>
</dbReference>
<dbReference type="InterPro" id="IPR002295">
    <property type="entry name" value="N4/N6-MTase_EcoPI_Mod-like"/>
</dbReference>
<evidence type="ECO:0000256" key="4">
    <source>
        <dbReference type="ARBA" id="ARBA00022691"/>
    </source>
</evidence>
<evidence type="ECO:0000313" key="6">
    <source>
        <dbReference type="EMBL" id="PKU91458.1"/>
    </source>
</evidence>
<organism evidence="6 7">
    <name type="scientific">Bifidobacterium pseudolongum subsp. globosum</name>
    <dbReference type="NCBI Taxonomy" id="1690"/>
    <lineage>
        <taxon>Bacteria</taxon>
        <taxon>Bacillati</taxon>
        <taxon>Actinomycetota</taxon>
        <taxon>Actinomycetes</taxon>
        <taxon>Bifidobacteriales</taxon>
        <taxon>Bifidobacteriaceae</taxon>
        <taxon>Bifidobacterium</taxon>
    </lineage>
</organism>
<keyword evidence="3 6" id="KW-0808">Transferase</keyword>
<proteinExistence type="inferred from homology"/>
<evidence type="ECO:0000256" key="2">
    <source>
        <dbReference type="ARBA" id="ARBA00022603"/>
    </source>
</evidence>
<dbReference type="Gene3D" id="3.40.50.150">
    <property type="entry name" value="Vaccinia Virus protein VP39"/>
    <property type="match status" value="1"/>
</dbReference>
<dbReference type="InterPro" id="IPR002052">
    <property type="entry name" value="DNA_methylase_N6_adenine_CS"/>
</dbReference>
<dbReference type="Pfam" id="PF01555">
    <property type="entry name" value="N6_N4_Mtase"/>
    <property type="match status" value="1"/>
</dbReference>
<evidence type="ECO:0000313" key="7">
    <source>
        <dbReference type="Proteomes" id="UP000233730"/>
    </source>
</evidence>